<name>A0A382KC59_9ZZZZ</name>
<dbReference type="PANTHER" id="PTHR43060">
    <property type="entry name" value="3-HYDROXYISOBUTYRATE DEHYDROGENASE-LIKE 1, MITOCHONDRIAL-RELATED"/>
    <property type="match status" value="1"/>
</dbReference>
<gene>
    <name evidence="2" type="ORF">METZ01_LOCUS274440</name>
</gene>
<evidence type="ECO:0000313" key="2">
    <source>
        <dbReference type="EMBL" id="SVC21586.1"/>
    </source>
</evidence>
<reference evidence="2" key="1">
    <citation type="submission" date="2018-05" db="EMBL/GenBank/DDBJ databases">
        <authorList>
            <person name="Lanie J.A."/>
            <person name="Ng W.-L."/>
            <person name="Kazmierczak K.M."/>
            <person name="Andrzejewski T.M."/>
            <person name="Davidsen T.M."/>
            <person name="Wayne K.J."/>
            <person name="Tettelin H."/>
            <person name="Glass J.I."/>
            <person name="Rusch D."/>
            <person name="Podicherti R."/>
            <person name="Tsui H.-C.T."/>
            <person name="Winkler M.E."/>
        </authorList>
    </citation>
    <scope>NUCLEOTIDE SEQUENCE</scope>
</reference>
<dbReference type="Pfam" id="PF03446">
    <property type="entry name" value="NAD_binding_2"/>
    <property type="match status" value="1"/>
</dbReference>
<dbReference type="EMBL" id="UINC01079514">
    <property type="protein sequence ID" value="SVC21586.1"/>
    <property type="molecule type" value="Genomic_DNA"/>
</dbReference>
<feature type="non-terminal residue" evidence="2">
    <location>
        <position position="93"/>
    </location>
</feature>
<proteinExistence type="predicted"/>
<evidence type="ECO:0000259" key="1">
    <source>
        <dbReference type="Pfam" id="PF03446"/>
    </source>
</evidence>
<dbReference type="Gene3D" id="3.40.50.720">
    <property type="entry name" value="NAD(P)-binding Rossmann-like Domain"/>
    <property type="match status" value="1"/>
</dbReference>
<dbReference type="PANTHER" id="PTHR43060:SF17">
    <property type="entry name" value="L-THREONATE DEHYDROGENASE"/>
    <property type="match status" value="1"/>
</dbReference>
<organism evidence="2">
    <name type="scientific">marine metagenome</name>
    <dbReference type="NCBI Taxonomy" id="408172"/>
    <lineage>
        <taxon>unclassified sequences</taxon>
        <taxon>metagenomes</taxon>
        <taxon>ecological metagenomes</taxon>
    </lineage>
</organism>
<dbReference type="GO" id="GO:0050661">
    <property type="term" value="F:NADP binding"/>
    <property type="evidence" value="ECO:0007669"/>
    <property type="project" value="InterPro"/>
</dbReference>
<protein>
    <recommendedName>
        <fullName evidence="1">6-phosphogluconate dehydrogenase NADP-binding domain-containing protein</fullName>
    </recommendedName>
</protein>
<dbReference type="InterPro" id="IPR006115">
    <property type="entry name" value="6PGDH_NADP-bd"/>
</dbReference>
<accession>A0A382KC59</accession>
<dbReference type="SUPFAM" id="SSF51735">
    <property type="entry name" value="NAD(P)-binding Rossmann-fold domains"/>
    <property type="match status" value="1"/>
</dbReference>
<sequence length="93" mass="9780">MKKTGVIGLGDMGSGLANNLLKAGYETWGFDLSSERNKVFADMGGKIASNPGEVGKEADAVFVMVMNGSQVRDVVLSENGLINTMEKGSVILL</sequence>
<dbReference type="InterPro" id="IPR036291">
    <property type="entry name" value="NAD(P)-bd_dom_sf"/>
</dbReference>
<feature type="domain" description="6-phosphogluconate dehydrogenase NADP-binding" evidence="1">
    <location>
        <begin position="4"/>
        <end position="91"/>
    </location>
</feature>
<dbReference type="AlphaFoldDB" id="A0A382KC59"/>